<proteinExistence type="predicted"/>
<name>A0A9Y2IPH9_9PSEU</name>
<dbReference type="RefSeq" id="WP_285972954.1">
    <property type="nucleotide sequence ID" value="NZ_CP127294.1"/>
</dbReference>
<keyword evidence="2" id="KW-1185">Reference proteome</keyword>
<gene>
    <name evidence="1" type="ORF">QRX50_17260</name>
</gene>
<organism evidence="1 2">
    <name type="scientific">Amycolatopsis carbonis</name>
    <dbReference type="NCBI Taxonomy" id="715471"/>
    <lineage>
        <taxon>Bacteria</taxon>
        <taxon>Bacillati</taxon>
        <taxon>Actinomycetota</taxon>
        <taxon>Actinomycetes</taxon>
        <taxon>Pseudonocardiales</taxon>
        <taxon>Pseudonocardiaceae</taxon>
        <taxon>Amycolatopsis</taxon>
    </lineage>
</organism>
<protein>
    <submittedName>
        <fullName evidence="1">Uncharacterized protein</fullName>
    </submittedName>
</protein>
<dbReference type="AlphaFoldDB" id="A0A9Y2IPH9"/>
<dbReference type="EMBL" id="CP127294">
    <property type="protein sequence ID" value="WIX82383.1"/>
    <property type="molecule type" value="Genomic_DNA"/>
</dbReference>
<evidence type="ECO:0000313" key="1">
    <source>
        <dbReference type="EMBL" id="WIX82383.1"/>
    </source>
</evidence>
<dbReference type="Proteomes" id="UP001236014">
    <property type="component" value="Chromosome"/>
</dbReference>
<dbReference type="KEGG" id="acab:QRX50_17260"/>
<accession>A0A9Y2IPH9</accession>
<evidence type="ECO:0000313" key="2">
    <source>
        <dbReference type="Proteomes" id="UP001236014"/>
    </source>
</evidence>
<sequence length="87" mass="9228">MKSSTAHTATEISRRLALSHAETEAVSALHAALAAHLPTTLTALRNGTIDIITAAGLAYLAGFLSATQAHLATEILTPGRHEWRWVT</sequence>
<reference evidence="1 2" key="1">
    <citation type="submission" date="2023-06" db="EMBL/GenBank/DDBJ databases">
        <authorList>
            <person name="Oyuntsetseg B."/>
            <person name="Kim S.B."/>
        </authorList>
    </citation>
    <scope>NUCLEOTIDE SEQUENCE [LARGE SCALE GENOMIC DNA]</scope>
    <source>
        <strain evidence="1 2">2-15</strain>
    </source>
</reference>